<comment type="caution">
    <text evidence="2">The sequence shown here is derived from an EMBL/GenBank/DDBJ whole genome shotgun (WGS) entry which is preliminary data.</text>
</comment>
<evidence type="ECO:0000313" key="3">
    <source>
        <dbReference type="Proteomes" id="UP000886885"/>
    </source>
</evidence>
<reference evidence="2" key="1">
    <citation type="journal article" date="2020" name="bioRxiv">
        <title>Hybrid origin of Populus tomentosa Carr. identified through genome sequencing and phylogenomic analysis.</title>
        <authorList>
            <person name="An X."/>
            <person name="Gao K."/>
            <person name="Chen Z."/>
            <person name="Li J."/>
            <person name="Yang X."/>
            <person name="Yang X."/>
            <person name="Zhou J."/>
            <person name="Guo T."/>
            <person name="Zhao T."/>
            <person name="Huang S."/>
            <person name="Miao D."/>
            <person name="Khan W.U."/>
            <person name="Rao P."/>
            <person name="Ye M."/>
            <person name="Lei B."/>
            <person name="Liao W."/>
            <person name="Wang J."/>
            <person name="Ji L."/>
            <person name="Li Y."/>
            <person name="Guo B."/>
            <person name="Mustafa N.S."/>
            <person name="Li S."/>
            <person name="Yun Q."/>
            <person name="Keller S.R."/>
            <person name="Mao J."/>
            <person name="Zhang R."/>
            <person name="Strauss S.H."/>
        </authorList>
    </citation>
    <scope>NUCLEOTIDE SEQUENCE</scope>
    <source>
        <strain evidence="2">GM15</strain>
        <tissue evidence="2">Leaf</tissue>
    </source>
</reference>
<dbReference type="Proteomes" id="UP000886885">
    <property type="component" value="Chromosome 6A"/>
</dbReference>
<proteinExistence type="predicted"/>
<dbReference type="AlphaFoldDB" id="A0A8X7ZNT7"/>
<keyword evidence="3" id="KW-1185">Reference proteome</keyword>
<feature type="transmembrane region" description="Helical" evidence="1">
    <location>
        <begin position="56"/>
        <end position="78"/>
    </location>
</feature>
<feature type="transmembrane region" description="Helical" evidence="1">
    <location>
        <begin position="12"/>
        <end position="36"/>
    </location>
</feature>
<name>A0A8X7ZNT7_POPTO</name>
<keyword evidence="1" id="KW-0472">Membrane</keyword>
<evidence type="ECO:0000313" key="2">
    <source>
        <dbReference type="EMBL" id="KAG6772496.1"/>
    </source>
</evidence>
<organism evidence="2 3">
    <name type="scientific">Populus tomentosa</name>
    <name type="common">Chinese white poplar</name>
    <dbReference type="NCBI Taxonomy" id="118781"/>
    <lineage>
        <taxon>Eukaryota</taxon>
        <taxon>Viridiplantae</taxon>
        <taxon>Streptophyta</taxon>
        <taxon>Embryophyta</taxon>
        <taxon>Tracheophyta</taxon>
        <taxon>Spermatophyta</taxon>
        <taxon>Magnoliopsida</taxon>
        <taxon>eudicotyledons</taxon>
        <taxon>Gunneridae</taxon>
        <taxon>Pentapetalae</taxon>
        <taxon>rosids</taxon>
        <taxon>fabids</taxon>
        <taxon>Malpighiales</taxon>
        <taxon>Salicaceae</taxon>
        <taxon>Saliceae</taxon>
        <taxon>Populus</taxon>
    </lineage>
</organism>
<dbReference type="EMBL" id="JAAWWB010000011">
    <property type="protein sequence ID" value="KAG6772496.1"/>
    <property type="molecule type" value="Genomic_DNA"/>
</dbReference>
<gene>
    <name evidence="2" type="ORF">POTOM_023908</name>
</gene>
<sequence>MSIWFHRQHSRVSSVSLIFLIYYPDAACNFMIAFHVKFGPLDATDSNSASKPYKEGNGMLLAVIVLISALVSTVFVLGGGSSIQVLAKEEEGARSSSVSEAV</sequence>
<protein>
    <submittedName>
        <fullName evidence="2">Uncharacterized protein</fullName>
    </submittedName>
</protein>
<keyword evidence="1" id="KW-0812">Transmembrane</keyword>
<accession>A0A8X7ZNT7</accession>
<keyword evidence="1" id="KW-1133">Transmembrane helix</keyword>
<evidence type="ECO:0000256" key="1">
    <source>
        <dbReference type="SAM" id="Phobius"/>
    </source>
</evidence>